<dbReference type="OrthoDB" id="118020at2157"/>
<keyword evidence="1" id="KW-0472">Membrane</keyword>
<keyword evidence="1" id="KW-0812">Transmembrane</keyword>
<feature type="transmembrane region" description="Helical" evidence="1">
    <location>
        <begin position="12"/>
        <end position="38"/>
    </location>
</feature>
<keyword evidence="1" id="KW-1133">Transmembrane helix</keyword>
<evidence type="ECO:0000256" key="1">
    <source>
        <dbReference type="SAM" id="Phobius"/>
    </source>
</evidence>
<dbReference type="RefSeq" id="WP_176963836.1">
    <property type="nucleotide sequence ID" value="NZ_CP058215.1"/>
</dbReference>
<gene>
    <name evidence="2" type="ORF">HWN40_00005</name>
</gene>
<dbReference type="Pfam" id="PF23928">
    <property type="entry name" value="DUF7266"/>
    <property type="match status" value="1"/>
</dbReference>
<keyword evidence="3" id="KW-1185">Reference proteome</keyword>
<evidence type="ECO:0000313" key="2">
    <source>
        <dbReference type="EMBL" id="QLC48773.1"/>
    </source>
</evidence>
<dbReference type="GeneID" id="55820010"/>
<protein>
    <recommendedName>
        <fullName evidence="4">Flagellin</fullName>
    </recommendedName>
</protein>
<sequence>MRSLTDDENAVSISIGFILTFSITVLVLVTILTSFYSLMDQAEQTVMRDEYEIHGNDIAVKITTIDTMAGNAIRSGSDIGEIRYSLSLPEKIAGQTYSIEFSNTTNDIVFASEDRDETRVKIPFSTEDTTVLPTTLYSSKSEYSIVYNPDARTIEIS</sequence>
<proteinExistence type="predicted"/>
<dbReference type="KEGG" id="mzi:HWN40_00005"/>
<dbReference type="Proteomes" id="UP000509594">
    <property type="component" value="Chromosome"/>
</dbReference>
<evidence type="ECO:0008006" key="4">
    <source>
        <dbReference type="Google" id="ProtNLM"/>
    </source>
</evidence>
<organism evidence="2 3">
    <name type="scientific">Methanolobus zinderi</name>
    <dbReference type="NCBI Taxonomy" id="536044"/>
    <lineage>
        <taxon>Archaea</taxon>
        <taxon>Methanobacteriati</taxon>
        <taxon>Methanobacteriota</taxon>
        <taxon>Stenosarchaea group</taxon>
        <taxon>Methanomicrobia</taxon>
        <taxon>Methanosarcinales</taxon>
        <taxon>Methanosarcinaceae</taxon>
        <taxon>Methanolobus</taxon>
    </lineage>
</organism>
<evidence type="ECO:0000313" key="3">
    <source>
        <dbReference type="Proteomes" id="UP000509594"/>
    </source>
</evidence>
<reference evidence="2 3" key="1">
    <citation type="submission" date="2020-06" db="EMBL/GenBank/DDBJ databases">
        <title>Methanolobus halotolerans sp. nov., isolated from a saline lake Tus in Siberia.</title>
        <authorList>
            <person name="Shen Y."/>
            <person name="Chen S.-C."/>
            <person name="Lai M.-C."/>
            <person name="Huang H.-H."/>
            <person name="Chiu H.-H."/>
            <person name="Tang S.-L."/>
            <person name="Rogozin D.Y."/>
            <person name="Degermendzhy A.G."/>
        </authorList>
    </citation>
    <scope>NUCLEOTIDE SEQUENCE [LARGE SCALE GENOMIC DNA]</scope>
    <source>
        <strain evidence="2 3">DSM 21339</strain>
    </source>
</reference>
<accession>A0A7D5E582</accession>
<dbReference type="InterPro" id="IPR055690">
    <property type="entry name" value="DUF7266"/>
</dbReference>
<name>A0A7D5E582_9EURY</name>
<dbReference type="AlphaFoldDB" id="A0A7D5E582"/>
<dbReference type="EMBL" id="CP058215">
    <property type="protein sequence ID" value="QLC48773.1"/>
    <property type="molecule type" value="Genomic_DNA"/>
</dbReference>